<feature type="region of interest" description="Disordered" evidence="1">
    <location>
        <begin position="62"/>
        <end position="82"/>
    </location>
</feature>
<feature type="transmembrane region" description="Helical" evidence="2">
    <location>
        <begin position="12"/>
        <end position="31"/>
    </location>
</feature>
<proteinExistence type="predicted"/>
<dbReference type="EMBL" id="WLYK01000009">
    <property type="protein sequence ID" value="MTD16531.1"/>
    <property type="molecule type" value="Genomic_DNA"/>
</dbReference>
<keyword evidence="4" id="KW-1185">Reference proteome</keyword>
<sequence>MAESRWRRAGRVLRDPWSLLVTAVGAGSAWAVGLPVFGIAGVGVGMLGVAAAVGAMAAAPYDGDRGPAAAERPDRPLRRGTPQFRQIERLEQYRHELAGLVRDDPAPVVGGPAQDALEATDAALHTTRTAASSVDALDEALGRAGRIAGGMGSAKRLDGPVGRMTRRRQELLGSITTAVDGVGEVFAKLLELSATSADSTYHGAGPDPVAEVNNSLDTVREVLAELATASRNAVVERR</sequence>
<gene>
    <name evidence="3" type="ORF">GIS00_21575</name>
</gene>
<name>A0A7K1FQV5_9ACTN</name>
<keyword evidence="2" id="KW-0472">Membrane</keyword>
<evidence type="ECO:0000256" key="1">
    <source>
        <dbReference type="SAM" id="MobiDB-lite"/>
    </source>
</evidence>
<dbReference type="Proteomes" id="UP000460221">
    <property type="component" value="Unassembled WGS sequence"/>
</dbReference>
<evidence type="ECO:0000313" key="4">
    <source>
        <dbReference type="Proteomes" id="UP000460221"/>
    </source>
</evidence>
<organism evidence="3 4">
    <name type="scientific">Nakamurella alba</name>
    <dbReference type="NCBI Taxonomy" id="2665158"/>
    <lineage>
        <taxon>Bacteria</taxon>
        <taxon>Bacillati</taxon>
        <taxon>Actinomycetota</taxon>
        <taxon>Actinomycetes</taxon>
        <taxon>Nakamurellales</taxon>
        <taxon>Nakamurellaceae</taxon>
        <taxon>Nakamurella</taxon>
    </lineage>
</organism>
<accession>A0A7K1FQV5</accession>
<keyword evidence="2" id="KW-0812">Transmembrane</keyword>
<dbReference type="RefSeq" id="WP_154770487.1">
    <property type="nucleotide sequence ID" value="NZ_WLYK01000009.1"/>
</dbReference>
<dbReference type="AlphaFoldDB" id="A0A7K1FQV5"/>
<evidence type="ECO:0000313" key="3">
    <source>
        <dbReference type="EMBL" id="MTD16531.1"/>
    </source>
</evidence>
<protein>
    <submittedName>
        <fullName evidence="3">Uncharacterized protein</fullName>
    </submittedName>
</protein>
<comment type="caution">
    <text evidence="3">The sequence shown here is derived from an EMBL/GenBank/DDBJ whole genome shotgun (WGS) entry which is preliminary data.</text>
</comment>
<reference evidence="3 4" key="1">
    <citation type="submission" date="2019-11" db="EMBL/GenBank/DDBJ databases">
        <authorList>
            <person name="Jiang L.-Q."/>
        </authorList>
    </citation>
    <scope>NUCLEOTIDE SEQUENCE [LARGE SCALE GENOMIC DNA]</scope>
    <source>
        <strain evidence="3 4">YIM 132087</strain>
    </source>
</reference>
<keyword evidence="2" id="KW-1133">Transmembrane helix</keyword>
<evidence type="ECO:0000256" key="2">
    <source>
        <dbReference type="SAM" id="Phobius"/>
    </source>
</evidence>